<accession>A0A5M3MZ15</accession>
<dbReference type="KEGG" id="cput:CONPUDRAFT_80741"/>
<dbReference type="Pfam" id="PF01636">
    <property type="entry name" value="APH"/>
    <property type="match status" value="1"/>
</dbReference>
<dbReference type="Proteomes" id="UP000053558">
    <property type="component" value="Unassembled WGS sequence"/>
</dbReference>
<feature type="domain" description="Aminoglycoside phosphotransferase" evidence="1">
    <location>
        <begin position="23"/>
        <end position="229"/>
    </location>
</feature>
<dbReference type="PANTHER" id="PTHR21310">
    <property type="entry name" value="AMINOGLYCOSIDE PHOSPHOTRANSFERASE-RELATED-RELATED"/>
    <property type="match status" value="1"/>
</dbReference>
<evidence type="ECO:0000259" key="1">
    <source>
        <dbReference type="Pfam" id="PF01636"/>
    </source>
</evidence>
<dbReference type="SUPFAM" id="SSF56112">
    <property type="entry name" value="Protein kinase-like (PK-like)"/>
    <property type="match status" value="1"/>
</dbReference>
<evidence type="ECO:0000313" key="2">
    <source>
        <dbReference type="EMBL" id="EIW84382.1"/>
    </source>
</evidence>
<organism evidence="2 3">
    <name type="scientific">Coniophora puteana (strain RWD-64-598)</name>
    <name type="common">Brown rot fungus</name>
    <dbReference type="NCBI Taxonomy" id="741705"/>
    <lineage>
        <taxon>Eukaryota</taxon>
        <taxon>Fungi</taxon>
        <taxon>Dikarya</taxon>
        <taxon>Basidiomycota</taxon>
        <taxon>Agaricomycotina</taxon>
        <taxon>Agaricomycetes</taxon>
        <taxon>Agaricomycetidae</taxon>
        <taxon>Boletales</taxon>
        <taxon>Coniophorineae</taxon>
        <taxon>Coniophoraceae</taxon>
        <taxon>Coniophora</taxon>
    </lineage>
</organism>
<proteinExistence type="predicted"/>
<dbReference type="GeneID" id="19210123"/>
<reference evidence="3" key="1">
    <citation type="journal article" date="2012" name="Science">
        <title>The Paleozoic origin of enzymatic lignin decomposition reconstructed from 31 fungal genomes.</title>
        <authorList>
            <person name="Floudas D."/>
            <person name="Binder M."/>
            <person name="Riley R."/>
            <person name="Barry K."/>
            <person name="Blanchette R.A."/>
            <person name="Henrissat B."/>
            <person name="Martinez A.T."/>
            <person name="Otillar R."/>
            <person name="Spatafora J.W."/>
            <person name="Yadav J.S."/>
            <person name="Aerts A."/>
            <person name="Benoit I."/>
            <person name="Boyd A."/>
            <person name="Carlson A."/>
            <person name="Copeland A."/>
            <person name="Coutinho P.M."/>
            <person name="de Vries R.P."/>
            <person name="Ferreira P."/>
            <person name="Findley K."/>
            <person name="Foster B."/>
            <person name="Gaskell J."/>
            <person name="Glotzer D."/>
            <person name="Gorecki P."/>
            <person name="Heitman J."/>
            <person name="Hesse C."/>
            <person name="Hori C."/>
            <person name="Igarashi K."/>
            <person name="Jurgens J.A."/>
            <person name="Kallen N."/>
            <person name="Kersten P."/>
            <person name="Kohler A."/>
            <person name="Kuees U."/>
            <person name="Kumar T.K.A."/>
            <person name="Kuo A."/>
            <person name="LaButti K."/>
            <person name="Larrondo L.F."/>
            <person name="Lindquist E."/>
            <person name="Ling A."/>
            <person name="Lombard V."/>
            <person name="Lucas S."/>
            <person name="Lundell T."/>
            <person name="Martin R."/>
            <person name="McLaughlin D.J."/>
            <person name="Morgenstern I."/>
            <person name="Morin E."/>
            <person name="Murat C."/>
            <person name="Nagy L.G."/>
            <person name="Nolan M."/>
            <person name="Ohm R.A."/>
            <person name="Patyshakuliyeva A."/>
            <person name="Rokas A."/>
            <person name="Ruiz-Duenas F.J."/>
            <person name="Sabat G."/>
            <person name="Salamov A."/>
            <person name="Samejima M."/>
            <person name="Schmutz J."/>
            <person name="Slot J.C."/>
            <person name="St John F."/>
            <person name="Stenlid J."/>
            <person name="Sun H."/>
            <person name="Sun S."/>
            <person name="Syed K."/>
            <person name="Tsang A."/>
            <person name="Wiebenga A."/>
            <person name="Young D."/>
            <person name="Pisabarro A."/>
            <person name="Eastwood D.C."/>
            <person name="Martin F."/>
            <person name="Cullen D."/>
            <person name="Grigoriev I.V."/>
            <person name="Hibbett D.S."/>
        </authorList>
    </citation>
    <scope>NUCLEOTIDE SEQUENCE [LARGE SCALE GENOMIC DNA]</scope>
    <source>
        <strain evidence="3">RWD-64-598 SS2</strain>
    </source>
</reference>
<comment type="caution">
    <text evidence="2">The sequence shown here is derived from an EMBL/GenBank/DDBJ whole genome shotgun (WGS) entry which is preliminary data.</text>
</comment>
<dbReference type="InterPro" id="IPR002575">
    <property type="entry name" value="Aminoglycoside_PTrfase"/>
</dbReference>
<dbReference type="AlphaFoldDB" id="A0A5M3MZ15"/>
<dbReference type="EMBL" id="JH711575">
    <property type="protein sequence ID" value="EIW84382.1"/>
    <property type="molecule type" value="Genomic_DNA"/>
</dbReference>
<keyword evidence="3" id="KW-1185">Reference proteome</keyword>
<gene>
    <name evidence="2" type="ORF">CONPUDRAFT_80741</name>
</gene>
<sequence>MKAENGETIIVHQTPPLTANPSTNDWYAQSLKSEIALSRWLSHCTSLPVPRVLHTSWASPEQPCNVSTSQKLSGEPLHVIYGSLSTESKENLVRSFAQHAVTLFELDIPQQIGSVDAGATAAELAVIPALGREPKMRVPKVCNTLEEGIAEVTFIKRRALTADRTTDEKFRSQATVSQLCRHLQGISQAWNERPALLRCTIAHRNPRASNLFVDREGRITGVLGWRHHVIMPALLGAEYPPWLRDNGIYDPQFGYMLPPQLESPEESARLRAIYAEAVKERNTDYHTALIEGVKFREALEWLQDPHDDPGCGRLRNWMIQTFGHAPQPAIDDKQCIIA</sequence>
<evidence type="ECO:0000313" key="3">
    <source>
        <dbReference type="Proteomes" id="UP000053558"/>
    </source>
</evidence>
<dbReference type="PANTHER" id="PTHR21310:SF15">
    <property type="entry name" value="AMINOGLYCOSIDE PHOSPHOTRANSFERASE DOMAIN-CONTAINING PROTEIN"/>
    <property type="match status" value="1"/>
</dbReference>
<dbReference type="RefSeq" id="XP_007765512.1">
    <property type="nucleotide sequence ID" value="XM_007767322.1"/>
</dbReference>
<dbReference type="InterPro" id="IPR051678">
    <property type="entry name" value="AGP_Transferase"/>
</dbReference>
<dbReference type="OrthoDB" id="10003767at2759"/>
<protein>
    <recommendedName>
        <fullName evidence="1">Aminoglycoside phosphotransferase domain-containing protein</fullName>
    </recommendedName>
</protein>
<dbReference type="OMA" id="ETTILEW"/>
<dbReference type="InterPro" id="IPR011009">
    <property type="entry name" value="Kinase-like_dom_sf"/>
</dbReference>
<name>A0A5M3MZ15_CONPW</name>